<protein>
    <submittedName>
        <fullName evidence="1">Uncharacterized protein</fullName>
    </submittedName>
</protein>
<dbReference type="EMBL" id="OX395127">
    <property type="protein sequence ID" value="CAI5765499.1"/>
    <property type="molecule type" value="Genomic_DNA"/>
</dbReference>
<evidence type="ECO:0000313" key="1">
    <source>
        <dbReference type="EMBL" id="CAI5765499.1"/>
    </source>
</evidence>
<gene>
    <name evidence="1" type="ORF">PODLI_1B041362</name>
</gene>
<dbReference type="Proteomes" id="UP001178461">
    <property type="component" value="Chromosome 2"/>
</dbReference>
<dbReference type="AlphaFoldDB" id="A0AA35JUF6"/>
<proteinExistence type="predicted"/>
<reference evidence="1" key="1">
    <citation type="submission" date="2022-12" db="EMBL/GenBank/DDBJ databases">
        <authorList>
            <person name="Alioto T."/>
            <person name="Alioto T."/>
            <person name="Gomez Garrido J."/>
        </authorList>
    </citation>
    <scope>NUCLEOTIDE SEQUENCE</scope>
</reference>
<evidence type="ECO:0000313" key="2">
    <source>
        <dbReference type="Proteomes" id="UP001178461"/>
    </source>
</evidence>
<keyword evidence="2" id="KW-1185">Reference proteome</keyword>
<organism evidence="1 2">
    <name type="scientific">Podarcis lilfordi</name>
    <name type="common">Lilford's wall lizard</name>
    <dbReference type="NCBI Taxonomy" id="74358"/>
    <lineage>
        <taxon>Eukaryota</taxon>
        <taxon>Metazoa</taxon>
        <taxon>Chordata</taxon>
        <taxon>Craniata</taxon>
        <taxon>Vertebrata</taxon>
        <taxon>Euteleostomi</taxon>
        <taxon>Lepidosauria</taxon>
        <taxon>Squamata</taxon>
        <taxon>Bifurcata</taxon>
        <taxon>Unidentata</taxon>
        <taxon>Episquamata</taxon>
        <taxon>Laterata</taxon>
        <taxon>Lacertibaenia</taxon>
        <taxon>Lacertidae</taxon>
        <taxon>Podarcis</taxon>
    </lineage>
</organism>
<sequence length="66" mass="7368">MATAPSVSAADFASGISRKGGRQPGPLGRIKVWREGYVLYYSYVHLRFVCTVKPGWKAVFKFNASW</sequence>
<accession>A0AA35JUF6</accession>
<name>A0AA35JUF6_9SAUR</name>